<comment type="similarity">
    <text evidence="4">Belongs to the N-acetylmuramoyl-L-alanine amidase 2 family.</text>
</comment>
<keyword evidence="9" id="KW-0862">Zinc</keyword>
<dbReference type="InterPro" id="IPR051206">
    <property type="entry name" value="NAMLAA_amidase_2"/>
</dbReference>
<comment type="subcellular location">
    <subcellularLocation>
        <location evidence="3">Cytoplasm</location>
    </subcellularLocation>
</comment>
<evidence type="ECO:0000256" key="11">
    <source>
        <dbReference type="ARBA" id="ARBA00039257"/>
    </source>
</evidence>
<evidence type="ECO:0000256" key="8">
    <source>
        <dbReference type="ARBA" id="ARBA00022801"/>
    </source>
</evidence>
<dbReference type="FunFam" id="3.40.80.10:FF:000002">
    <property type="entry name" value="1,6-anhydro-N-acetylmuramyl-L-alanine amidase"/>
    <property type="match status" value="1"/>
</dbReference>
<dbReference type="EMBL" id="DRCV01000214">
    <property type="protein sequence ID" value="HDK38331.1"/>
    <property type="molecule type" value="Genomic_DNA"/>
</dbReference>
<evidence type="ECO:0000256" key="3">
    <source>
        <dbReference type="ARBA" id="ARBA00004496"/>
    </source>
</evidence>
<dbReference type="CDD" id="cd06583">
    <property type="entry name" value="PGRP"/>
    <property type="match status" value="1"/>
</dbReference>
<dbReference type="Gene3D" id="3.40.80.10">
    <property type="entry name" value="Peptidoglycan recognition protein-like"/>
    <property type="match status" value="1"/>
</dbReference>
<keyword evidence="10" id="KW-0961">Cell wall biogenesis/degradation</keyword>
<dbReference type="GO" id="GO:0009253">
    <property type="term" value="P:peptidoglycan catabolic process"/>
    <property type="evidence" value="ECO:0007669"/>
    <property type="project" value="InterPro"/>
</dbReference>
<dbReference type="GO" id="GO:0005737">
    <property type="term" value="C:cytoplasm"/>
    <property type="evidence" value="ECO:0007669"/>
    <property type="project" value="UniProtKB-SubCell"/>
</dbReference>
<dbReference type="AlphaFoldDB" id="A0A831K5P2"/>
<dbReference type="SUPFAM" id="SSF55846">
    <property type="entry name" value="N-acetylmuramoyl-L-alanine amidase-like"/>
    <property type="match status" value="1"/>
</dbReference>
<evidence type="ECO:0000256" key="1">
    <source>
        <dbReference type="ARBA" id="ARBA00001561"/>
    </source>
</evidence>
<evidence type="ECO:0000256" key="5">
    <source>
        <dbReference type="ARBA" id="ARBA00011901"/>
    </source>
</evidence>
<evidence type="ECO:0000256" key="7">
    <source>
        <dbReference type="ARBA" id="ARBA00022723"/>
    </source>
</evidence>
<dbReference type="PANTHER" id="PTHR30417">
    <property type="entry name" value="N-ACETYLMURAMOYL-L-ALANINE AMIDASE AMID"/>
    <property type="match status" value="1"/>
</dbReference>
<dbReference type="GO" id="GO:0071555">
    <property type="term" value="P:cell wall organization"/>
    <property type="evidence" value="ECO:0007669"/>
    <property type="project" value="UniProtKB-KW"/>
</dbReference>
<evidence type="ECO:0000256" key="6">
    <source>
        <dbReference type="ARBA" id="ARBA00022490"/>
    </source>
</evidence>
<dbReference type="Proteomes" id="UP000885822">
    <property type="component" value="Unassembled WGS sequence"/>
</dbReference>
<dbReference type="GO" id="GO:0046872">
    <property type="term" value="F:metal ion binding"/>
    <property type="evidence" value="ECO:0007669"/>
    <property type="project" value="UniProtKB-KW"/>
</dbReference>
<proteinExistence type="inferred from homology"/>
<dbReference type="GO" id="GO:0009254">
    <property type="term" value="P:peptidoglycan turnover"/>
    <property type="evidence" value="ECO:0007669"/>
    <property type="project" value="TreeGrafter"/>
</dbReference>
<comment type="cofactor">
    <cofactor evidence="2">
        <name>Zn(2+)</name>
        <dbReference type="ChEBI" id="CHEBI:29105"/>
    </cofactor>
</comment>
<name>A0A831K5P2_9GAMM</name>
<keyword evidence="6" id="KW-0963">Cytoplasm</keyword>
<dbReference type="NCBIfam" id="NF008758">
    <property type="entry name" value="PRK11789.1"/>
    <property type="match status" value="1"/>
</dbReference>
<comment type="caution">
    <text evidence="14">The sequence shown here is derived from an EMBL/GenBank/DDBJ whole genome shotgun (WGS) entry which is preliminary data.</text>
</comment>
<accession>A0A831K5P2</accession>
<evidence type="ECO:0000256" key="2">
    <source>
        <dbReference type="ARBA" id="ARBA00001947"/>
    </source>
</evidence>
<dbReference type="InterPro" id="IPR002502">
    <property type="entry name" value="Amidase_domain"/>
</dbReference>
<reference evidence="14" key="1">
    <citation type="journal article" date="2020" name="mSystems">
        <title>Genome- and Community-Level Interaction Insights into Carbon Utilization and Element Cycling Functions of Hydrothermarchaeota in Hydrothermal Sediment.</title>
        <authorList>
            <person name="Zhou Z."/>
            <person name="Liu Y."/>
            <person name="Xu W."/>
            <person name="Pan J."/>
            <person name="Luo Z.H."/>
            <person name="Li M."/>
        </authorList>
    </citation>
    <scope>NUCLEOTIDE SEQUENCE [LARGE SCALE GENOMIC DNA]</scope>
    <source>
        <strain evidence="14">HyVt-26</strain>
    </source>
</reference>
<dbReference type="GO" id="GO:0008745">
    <property type="term" value="F:N-acetylmuramoyl-L-alanine amidase activity"/>
    <property type="evidence" value="ECO:0007669"/>
    <property type="project" value="UniProtKB-EC"/>
</dbReference>
<dbReference type="InterPro" id="IPR036505">
    <property type="entry name" value="Amidase/PGRP_sf"/>
</dbReference>
<organism evidence="14">
    <name type="scientific">Thiolapillus brandeum</name>
    <dbReference type="NCBI Taxonomy" id="1076588"/>
    <lineage>
        <taxon>Bacteria</taxon>
        <taxon>Pseudomonadati</taxon>
        <taxon>Pseudomonadota</taxon>
        <taxon>Gammaproteobacteria</taxon>
        <taxon>Chromatiales</taxon>
        <taxon>Sedimenticolaceae</taxon>
        <taxon>Thiolapillus</taxon>
    </lineage>
</organism>
<dbReference type="Pfam" id="PF01510">
    <property type="entry name" value="Amidase_2"/>
    <property type="match status" value="1"/>
</dbReference>
<evidence type="ECO:0000313" key="14">
    <source>
        <dbReference type="EMBL" id="HDK38331.1"/>
    </source>
</evidence>
<evidence type="ECO:0000256" key="10">
    <source>
        <dbReference type="ARBA" id="ARBA00023316"/>
    </source>
</evidence>
<evidence type="ECO:0000256" key="12">
    <source>
        <dbReference type="ARBA" id="ARBA00042615"/>
    </source>
</evidence>
<evidence type="ECO:0000256" key="4">
    <source>
        <dbReference type="ARBA" id="ARBA00007553"/>
    </source>
</evidence>
<dbReference type="EC" id="3.5.1.28" evidence="5"/>
<evidence type="ECO:0000256" key="9">
    <source>
        <dbReference type="ARBA" id="ARBA00022833"/>
    </source>
</evidence>
<comment type="catalytic activity">
    <reaction evidence="1">
        <text>Hydrolyzes the link between N-acetylmuramoyl residues and L-amino acid residues in certain cell-wall glycopeptides.</text>
        <dbReference type="EC" id="3.5.1.28"/>
    </reaction>
</comment>
<protein>
    <recommendedName>
        <fullName evidence="11">1,6-anhydro-N-acetylmuramyl-L-alanine amidase AmpD</fullName>
        <ecNumber evidence="5">3.5.1.28</ecNumber>
    </recommendedName>
    <alternativeName>
        <fullName evidence="12">N-acetylmuramoyl-L-alanine amidase</fullName>
    </alternativeName>
</protein>
<gene>
    <name evidence="14" type="primary">ampD</name>
    <name evidence="14" type="ORF">ENG92_04875</name>
</gene>
<keyword evidence="8 14" id="KW-0378">Hydrolase</keyword>
<keyword evidence="7" id="KW-0479">Metal-binding</keyword>
<evidence type="ECO:0000259" key="13">
    <source>
        <dbReference type="SMART" id="SM00644"/>
    </source>
</evidence>
<sequence length="183" mass="20950">MHTFDQSWLPGAHRCPSPNCDDRPADSVVDLLVIHNISLPPAQFGESWIEDFFLNKLDPSQHPYFREIQHLKVSAHFLIKRDGEILQFVPLDKRAWHAGKSSFQNRDCCNDYSVGIELEGTDNIPYTDAQYQNLAELSKALLEIFPAMTKNRITGHEHIAPDRKTDPGPAFDWPRYLSLLDAH</sequence>
<dbReference type="SMART" id="SM00644">
    <property type="entry name" value="Ami_2"/>
    <property type="match status" value="1"/>
</dbReference>
<feature type="domain" description="N-acetylmuramoyl-L-alanine amidase" evidence="13">
    <location>
        <begin position="17"/>
        <end position="168"/>
    </location>
</feature>
<dbReference type="PANTHER" id="PTHR30417:SF4">
    <property type="entry name" value="1,6-ANHYDRO-N-ACETYLMURAMYL-L-ALANINE AMIDASE AMPD"/>
    <property type="match status" value="1"/>
</dbReference>